<reference evidence="4 5" key="1">
    <citation type="submission" date="2019-09" db="EMBL/GenBank/DDBJ databases">
        <title>Genome sequence of Rhodovastum atsumiense, a diverse member of the Acetobacteraceae family of non-sulfur purple photosynthetic bacteria.</title>
        <authorList>
            <person name="Meyer T."/>
            <person name="Kyndt J."/>
        </authorList>
    </citation>
    <scope>NUCLEOTIDE SEQUENCE [LARGE SCALE GENOMIC DNA]</scope>
    <source>
        <strain evidence="4 5">DSM 21279</strain>
    </source>
</reference>
<dbReference type="SUPFAM" id="SSF109709">
    <property type="entry name" value="KorB DNA-binding domain-like"/>
    <property type="match status" value="1"/>
</dbReference>
<dbReference type="PANTHER" id="PTHR33375:SF7">
    <property type="entry name" value="CHROMOSOME 2-PARTITIONING PROTEIN PARB-RELATED"/>
    <property type="match status" value="1"/>
</dbReference>
<dbReference type="InterPro" id="IPR003115">
    <property type="entry name" value="ParB_N"/>
</dbReference>
<evidence type="ECO:0000313" key="5">
    <source>
        <dbReference type="Proteomes" id="UP000325255"/>
    </source>
</evidence>
<evidence type="ECO:0000256" key="2">
    <source>
        <dbReference type="SAM" id="MobiDB-lite"/>
    </source>
</evidence>
<dbReference type="EMBL" id="VWPK01000138">
    <property type="protein sequence ID" value="KAA5607897.1"/>
    <property type="molecule type" value="Genomic_DNA"/>
</dbReference>
<dbReference type="Pfam" id="PF02195">
    <property type="entry name" value="ParB_N"/>
    <property type="match status" value="1"/>
</dbReference>
<keyword evidence="5" id="KW-1185">Reference proteome</keyword>
<protein>
    <submittedName>
        <fullName evidence="4">ParB/RepB/Spo0J family partition protein</fullName>
    </submittedName>
</protein>
<evidence type="ECO:0000313" key="4">
    <source>
        <dbReference type="EMBL" id="KAA5607897.1"/>
    </source>
</evidence>
<dbReference type="Proteomes" id="UP000325255">
    <property type="component" value="Unassembled WGS sequence"/>
</dbReference>
<feature type="region of interest" description="Disordered" evidence="2">
    <location>
        <begin position="330"/>
        <end position="355"/>
    </location>
</feature>
<feature type="region of interest" description="Disordered" evidence="2">
    <location>
        <begin position="537"/>
        <end position="564"/>
    </location>
</feature>
<dbReference type="NCBIfam" id="NF010406">
    <property type="entry name" value="PRK13832.1"/>
    <property type="match status" value="1"/>
</dbReference>
<name>A0A5M6IJ10_9PROT</name>
<organism evidence="4 5">
    <name type="scientific">Rhodovastum atsumiense</name>
    <dbReference type="NCBI Taxonomy" id="504468"/>
    <lineage>
        <taxon>Bacteria</taxon>
        <taxon>Pseudomonadati</taxon>
        <taxon>Pseudomonadota</taxon>
        <taxon>Alphaproteobacteria</taxon>
        <taxon>Acetobacterales</taxon>
        <taxon>Acetobacteraceae</taxon>
        <taxon>Rhodovastum</taxon>
    </lineage>
</organism>
<dbReference type="InterPro" id="IPR036086">
    <property type="entry name" value="ParB/Sulfiredoxin_sf"/>
</dbReference>
<dbReference type="InterPro" id="IPR004437">
    <property type="entry name" value="ParB/RepB/Spo0J"/>
</dbReference>
<dbReference type="GO" id="GO:0005694">
    <property type="term" value="C:chromosome"/>
    <property type="evidence" value="ECO:0007669"/>
    <property type="project" value="TreeGrafter"/>
</dbReference>
<feature type="compositionally biased region" description="Low complexity" evidence="2">
    <location>
        <begin position="330"/>
        <end position="345"/>
    </location>
</feature>
<accession>A0A5M6IJ10</accession>
<feature type="non-terminal residue" evidence="4">
    <location>
        <position position="564"/>
    </location>
</feature>
<proteinExistence type="inferred from homology"/>
<dbReference type="AlphaFoldDB" id="A0A5M6IJ10"/>
<comment type="similarity">
    <text evidence="1">Belongs to the ParB family.</text>
</comment>
<dbReference type="GO" id="GO:0007059">
    <property type="term" value="P:chromosome segregation"/>
    <property type="evidence" value="ECO:0007669"/>
    <property type="project" value="TreeGrafter"/>
</dbReference>
<dbReference type="PANTHER" id="PTHR33375">
    <property type="entry name" value="CHROMOSOME-PARTITIONING PROTEIN PARB-RELATED"/>
    <property type="match status" value="1"/>
</dbReference>
<dbReference type="GO" id="GO:0003677">
    <property type="term" value="F:DNA binding"/>
    <property type="evidence" value="ECO:0007669"/>
    <property type="project" value="InterPro"/>
</dbReference>
<sequence length="564" mass="62145">MVPGRPRCASGGVKQPGVTAMELRTVNPRRLKFNPNNPRRTKATPEQDAQLVASLRKIGLLQPPVVRPIDNKLIIVAGERRVRCAIKAEMTEIPVLVRDADDGADAVRSFAENIVRAQMGPVDQWRAIEALIGDDWTEEAIAAAFAYPVRFIRRLRLLANIHPTILDHIAKGDMPREEEIRIIAAAALEEQAEIWKRHKPKRGETATWWDIARPLQKTRLLKQHARFDDDSTRRHGIVWEDDLFGPGDEDNLYTTQVDAFFAAQEEWLTANLPQNGVLLTVDQWGRPDLPPRAQRIWSTPGPEDRIGHYLDRRTGEVETVTFRLPPPKTAKAVATKGDGTTAATGNPLPSRPDVTQKGVTMIGDFRTDALHEALQESPADDSVLIGLLVLALAGQNVSVHSPRAHSRFDRLAVAGRLIEGGMLTNDVSLLRAAAREMLRSVLSCREGMTSSGMVARIAGDILGADRFLPNMATEEFLSCLSKAAIEQVARAENVLPRDTGKATRAALIGHVGRGTYLLPAARFALTEAERTKLQESLSIASREGLTDEDVDPDEAWNDQAEGTD</sequence>
<dbReference type="NCBIfam" id="TIGR00180">
    <property type="entry name" value="parB_part"/>
    <property type="match status" value="1"/>
</dbReference>
<comment type="caution">
    <text evidence="4">The sequence shown here is derived from an EMBL/GenBank/DDBJ whole genome shotgun (WGS) entry which is preliminary data.</text>
</comment>
<feature type="compositionally biased region" description="Acidic residues" evidence="2">
    <location>
        <begin position="546"/>
        <end position="564"/>
    </location>
</feature>
<dbReference type="InterPro" id="IPR050336">
    <property type="entry name" value="Chromosome_partition/occlusion"/>
</dbReference>
<evidence type="ECO:0000256" key="1">
    <source>
        <dbReference type="ARBA" id="ARBA00006295"/>
    </source>
</evidence>
<gene>
    <name evidence="4" type="ORF">F1189_31645</name>
</gene>
<dbReference type="Gene3D" id="3.90.1530.30">
    <property type="match status" value="1"/>
</dbReference>
<dbReference type="Gene3D" id="1.10.10.2830">
    <property type="match status" value="1"/>
</dbReference>
<feature type="domain" description="ParB-like N-terminal" evidence="3">
    <location>
        <begin position="24"/>
        <end position="114"/>
    </location>
</feature>
<dbReference type="SUPFAM" id="SSF110849">
    <property type="entry name" value="ParB/Sulfiredoxin"/>
    <property type="match status" value="1"/>
</dbReference>
<dbReference type="SMART" id="SM00470">
    <property type="entry name" value="ParB"/>
    <property type="match status" value="1"/>
</dbReference>
<dbReference type="OrthoDB" id="8116493at2"/>
<evidence type="ECO:0000259" key="3">
    <source>
        <dbReference type="SMART" id="SM00470"/>
    </source>
</evidence>